<evidence type="ECO:0000256" key="5">
    <source>
        <dbReference type="ARBA" id="ARBA00023315"/>
    </source>
</evidence>
<dbReference type="Pfam" id="PF13480">
    <property type="entry name" value="Acetyltransf_6"/>
    <property type="match status" value="1"/>
</dbReference>
<feature type="domain" description="BioF2-like acetyltransferase" evidence="7">
    <location>
        <begin position="151"/>
        <end position="280"/>
    </location>
</feature>
<sequence length="348" mass="38974">MSEIDVVRMSPHAPGDAAGWDAYVAARGDASGYHRMGWLRVAERAFNHAVYPLAAFADGELTGILPLVHIRSRLFGRFLVSLPFVNYGGMLSDTQEASQALIEEADALMRSLGACSIELRHVGQPRLGLSAKCHKVTMLLDLPRDPDDLWRSLRDKVRNQVRKAEKCGLVAERGGRELLPAFYDVFAVNMRDLGTPVYARRFFETIMDEFPDETHIAVVRDGARAVAAAFCYAHGSVFEVPWASSLRSHRQCCPNNLLYWECLRTACREGFPVFDFGRSSRDSGPWRFKVQWGAREVPLSWEYLLADGAPLPDLNPSNSRFGLAIRVWQHLPVGLTRLIGPHIVRSIP</sequence>
<evidence type="ECO:0000256" key="4">
    <source>
        <dbReference type="ARBA" id="ARBA00022984"/>
    </source>
</evidence>
<dbReference type="Gene3D" id="3.40.630.30">
    <property type="match status" value="1"/>
</dbReference>
<dbReference type="InterPro" id="IPR017469">
    <property type="entry name" value="PEP-CTERM_FemAB-rel"/>
</dbReference>
<dbReference type="SUPFAM" id="SSF55729">
    <property type="entry name" value="Acyl-CoA N-acyltransferases (Nat)"/>
    <property type="match status" value="1"/>
</dbReference>
<keyword evidence="4" id="KW-0573">Peptidoglycan synthesis</keyword>
<keyword evidence="9" id="KW-1185">Reference proteome</keyword>
<dbReference type="RefSeq" id="WP_309542149.1">
    <property type="nucleotide sequence ID" value="NZ_CP133659.1"/>
</dbReference>
<dbReference type="PANTHER" id="PTHR36174">
    <property type="entry name" value="LIPID II:GLYCINE GLYCYLTRANSFERASE"/>
    <property type="match status" value="1"/>
</dbReference>
<protein>
    <submittedName>
        <fullName evidence="8">FemAB family PEP-CTERM system-associated protein</fullName>
    </submittedName>
</protein>
<dbReference type="InterPro" id="IPR016181">
    <property type="entry name" value="Acyl_CoA_acyltransferase"/>
</dbReference>
<evidence type="ECO:0000256" key="1">
    <source>
        <dbReference type="ARBA" id="ARBA00009943"/>
    </source>
</evidence>
<keyword evidence="3" id="KW-0133">Cell shape</keyword>
<evidence type="ECO:0000313" key="9">
    <source>
        <dbReference type="Proteomes" id="UP001180616"/>
    </source>
</evidence>
<dbReference type="EMBL" id="CP133659">
    <property type="protein sequence ID" value="WMW66244.1"/>
    <property type="molecule type" value="Genomic_DNA"/>
</dbReference>
<dbReference type="PANTHER" id="PTHR36174:SF1">
    <property type="entry name" value="LIPID II:GLYCINE GLYCYLTRANSFERASE"/>
    <property type="match status" value="1"/>
</dbReference>
<evidence type="ECO:0000259" key="7">
    <source>
        <dbReference type="Pfam" id="PF13480"/>
    </source>
</evidence>
<keyword evidence="5" id="KW-0012">Acyltransferase</keyword>
<accession>A0ABY9R465</accession>
<gene>
    <name evidence="8" type="ORF">KPS_000807</name>
</gene>
<evidence type="ECO:0000256" key="2">
    <source>
        <dbReference type="ARBA" id="ARBA00022679"/>
    </source>
</evidence>
<evidence type="ECO:0000256" key="6">
    <source>
        <dbReference type="ARBA" id="ARBA00023316"/>
    </source>
</evidence>
<reference evidence="8" key="1">
    <citation type="submission" date="2023-09" db="EMBL/GenBank/DDBJ databases">
        <authorList>
            <consortium name="CW5 consortium"/>
            <person name="Lu C.-W."/>
        </authorList>
    </citation>
    <scope>NUCLEOTIDE SEQUENCE</scope>
    <source>
        <strain evidence="8">KPS</strain>
    </source>
</reference>
<keyword evidence="6" id="KW-0961">Cell wall biogenesis/degradation</keyword>
<name>A0ABY9R465_9BACT</name>
<keyword evidence="2" id="KW-0808">Transferase</keyword>
<proteinExistence type="inferred from homology"/>
<dbReference type="Proteomes" id="UP001180616">
    <property type="component" value="Chromosome"/>
</dbReference>
<comment type="similarity">
    <text evidence="1">Belongs to the FemABX family.</text>
</comment>
<evidence type="ECO:0000256" key="3">
    <source>
        <dbReference type="ARBA" id="ARBA00022960"/>
    </source>
</evidence>
<dbReference type="InterPro" id="IPR003447">
    <property type="entry name" value="FEMABX"/>
</dbReference>
<dbReference type="InterPro" id="IPR050644">
    <property type="entry name" value="PG_Glycine_Bridge_Synth"/>
</dbReference>
<dbReference type="PROSITE" id="PS51191">
    <property type="entry name" value="FEMABX"/>
    <property type="match status" value="1"/>
</dbReference>
<organism evidence="8 9">
    <name type="scientific">Nitratidesulfovibrio liaohensis</name>
    <dbReference type="NCBI Taxonomy" id="2604158"/>
    <lineage>
        <taxon>Bacteria</taxon>
        <taxon>Pseudomonadati</taxon>
        <taxon>Thermodesulfobacteriota</taxon>
        <taxon>Desulfovibrionia</taxon>
        <taxon>Desulfovibrionales</taxon>
        <taxon>Desulfovibrionaceae</taxon>
        <taxon>Nitratidesulfovibrio</taxon>
    </lineage>
</organism>
<dbReference type="InterPro" id="IPR038740">
    <property type="entry name" value="BioF2-like_GNAT_dom"/>
</dbReference>
<evidence type="ECO:0000313" key="8">
    <source>
        <dbReference type="EMBL" id="WMW66244.1"/>
    </source>
</evidence>
<dbReference type="NCBIfam" id="TIGR03019">
    <property type="entry name" value="pepcterm_femAB"/>
    <property type="match status" value="1"/>
</dbReference>